<dbReference type="PANTHER" id="PTHR21240">
    <property type="entry name" value="2-AMINO-3-CARBOXYLMUCONATE-6-SEMIALDEHYDE DECARBOXYLASE"/>
    <property type="match status" value="1"/>
</dbReference>
<protein>
    <submittedName>
        <fullName evidence="3">Amidohydrolase family protein</fullName>
    </submittedName>
</protein>
<evidence type="ECO:0000259" key="2">
    <source>
        <dbReference type="Pfam" id="PF04909"/>
    </source>
</evidence>
<evidence type="ECO:0000313" key="3">
    <source>
        <dbReference type="EMBL" id="QIN79267.1"/>
    </source>
</evidence>
<evidence type="ECO:0000313" key="4">
    <source>
        <dbReference type="Proteomes" id="UP000502706"/>
    </source>
</evidence>
<accession>A0A6G8PYQ5</accession>
<dbReference type="AlphaFoldDB" id="A0A6G8PYQ5"/>
<name>A0A6G8PYQ5_9ACTN</name>
<dbReference type="PANTHER" id="PTHR21240:SF28">
    <property type="entry name" value="ISO-OROTATE DECARBOXYLASE (EUROFUNG)"/>
    <property type="match status" value="1"/>
</dbReference>
<dbReference type="GO" id="GO:0016831">
    <property type="term" value="F:carboxy-lyase activity"/>
    <property type="evidence" value="ECO:0007669"/>
    <property type="project" value="InterPro"/>
</dbReference>
<dbReference type="InterPro" id="IPR006680">
    <property type="entry name" value="Amidohydro-rel"/>
</dbReference>
<reference evidence="3 4" key="1">
    <citation type="submission" date="2019-10" db="EMBL/GenBank/DDBJ databases">
        <title>Rubrobacter sp nov SCSIO 52915 isolated from a deep-sea sediment in the South China Sea.</title>
        <authorList>
            <person name="Chen R.W."/>
        </authorList>
    </citation>
    <scope>NUCLEOTIDE SEQUENCE [LARGE SCALE GENOMIC DNA]</scope>
    <source>
        <strain evidence="3 4">SCSIO 52915</strain>
    </source>
</reference>
<dbReference type="CDD" id="cd01292">
    <property type="entry name" value="metallo-dependent_hydrolases"/>
    <property type="match status" value="1"/>
</dbReference>
<dbReference type="Pfam" id="PF04909">
    <property type="entry name" value="Amidohydro_2"/>
    <property type="match status" value="1"/>
</dbReference>
<keyword evidence="4" id="KW-1185">Reference proteome</keyword>
<organism evidence="3 4">
    <name type="scientific">Rubrobacter marinus</name>
    <dbReference type="NCBI Taxonomy" id="2653852"/>
    <lineage>
        <taxon>Bacteria</taxon>
        <taxon>Bacillati</taxon>
        <taxon>Actinomycetota</taxon>
        <taxon>Rubrobacteria</taxon>
        <taxon>Rubrobacterales</taxon>
        <taxon>Rubrobacteraceae</taxon>
        <taxon>Rubrobacter</taxon>
    </lineage>
</organism>
<proteinExistence type="predicted"/>
<sequence length="283" mass="31302">MDRRACLSTKPLSSGDLGALTNGAMAEVWGWVRAKLPAGIEVFDAHAHIGTDVDSRVVTAEDMKERMDAAGVARAIVFPLNDPNARDDFSGPNDVLWNAYEKFPDAFVPFFRLNPHKDYEAEFARCVDRGFLGLKLHPVSQEFELDDERVVRLFEMAAEADIPVLVHAGFAMQRIVEPLMPTIERLPGLRLILGHSAMVEVLAATRAFADHPNILFETSVVKAKDLYVLFNSMDPSRVCFGSDIPYGDLPSTMHAALLAADAAGLSEDELSGVFSRNIRRWFP</sequence>
<evidence type="ECO:0000256" key="1">
    <source>
        <dbReference type="ARBA" id="ARBA00023239"/>
    </source>
</evidence>
<dbReference type="GO" id="GO:0005737">
    <property type="term" value="C:cytoplasm"/>
    <property type="evidence" value="ECO:0007669"/>
    <property type="project" value="TreeGrafter"/>
</dbReference>
<dbReference type="InterPro" id="IPR032465">
    <property type="entry name" value="ACMSD"/>
</dbReference>
<dbReference type="SUPFAM" id="SSF51556">
    <property type="entry name" value="Metallo-dependent hydrolases"/>
    <property type="match status" value="1"/>
</dbReference>
<dbReference type="EMBL" id="CP045121">
    <property type="protein sequence ID" value="QIN79267.1"/>
    <property type="molecule type" value="Genomic_DNA"/>
</dbReference>
<dbReference type="Gene3D" id="3.20.20.140">
    <property type="entry name" value="Metal-dependent hydrolases"/>
    <property type="match status" value="1"/>
</dbReference>
<dbReference type="GO" id="GO:0019748">
    <property type="term" value="P:secondary metabolic process"/>
    <property type="evidence" value="ECO:0007669"/>
    <property type="project" value="TreeGrafter"/>
</dbReference>
<dbReference type="KEGG" id="rmar:GBA65_12900"/>
<dbReference type="Proteomes" id="UP000502706">
    <property type="component" value="Chromosome"/>
</dbReference>
<dbReference type="InterPro" id="IPR032466">
    <property type="entry name" value="Metal_Hydrolase"/>
</dbReference>
<feature type="domain" description="Amidohydrolase-related" evidence="2">
    <location>
        <begin position="44"/>
        <end position="283"/>
    </location>
</feature>
<keyword evidence="3" id="KW-0378">Hydrolase</keyword>
<keyword evidence="1" id="KW-0456">Lyase</keyword>
<dbReference type="GO" id="GO:0016787">
    <property type="term" value="F:hydrolase activity"/>
    <property type="evidence" value="ECO:0007669"/>
    <property type="project" value="UniProtKB-KW"/>
</dbReference>
<gene>
    <name evidence="3" type="ORF">GBA65_12900</name>
</gene>